<feature type="compositionally biased region" description="Basic and acidic residues" evidence="1">
    <location>
        <begin position="90"/>
        <end position="99"/>
    </location>
</feature>
<dbReference type="HOGENOM" id="CLU_1384642_0_0_1"/>
<evidence type="ECO:0000313" key="2">
    <source>
        <dbReference type="EMBL" id="CCA70748.1"/>
    </source>
</evidence>
<sequence>MQQRYQYSSLFTAGLLMQPRPVHASLIPIQHPEISSTPFPTGNGPRKPVEPLMISIPLQAPSPRRTSRRRRSSVTLHLSPVSGVRLSTRAVEDAWERSKRNASASSRGGYPATSLKDQPLVASVDENEDIEAKSAEEESEQVTPTKFTYASKNKQTVARKQSATLLQPKPVPTMPLPALPIDGSQPRIEIEATQASL</sequence>
<dbReference type="OrthoDB" id="10311813at2759"/>
<organism evidence="2 3">
    <name type="scientific">Serendipita indica (strain DSM 11827)</name>
    <name type="common">Root endophyte fungus</name>
    <name type="synonym">Piriformospora indica</name>
    <dbReference type="NCBI Taxonomy" id="1109443"/>
    <lineage>
        <taxon>Eukaryota</taxon>
        <taxon>Fungi</taxon>
        <taxon>Dikarya</taxon>
        <taxon>Basidiomycota</taxon>
        <taxon>Agaricomycotina</taxon>
        <taxon>Agaricomycetes</taxon>
        <taxon>Sebacinales</taxon>
        <taxon>Serendipitaceae</taxon>
        <taxon>Serendipita</taxon>
    </lineage>
</organism>
<dbReference type="EMBL" id="CAFZ01000093">
    <property type="protein sequence ID" value="CCA70748.1"/>
    <property type="molecule type" value="Genomic_DNA"/>
</dbReference>
<proteinExistence type="predicted"/>
<feature type="compositionally biased region" description="Pro residues" evidence="1">
    <location>
        <begin position="169"/>
        <end position="178"/>
    </location>
</feature>
<dbReference type="AlphaFoldDB" id="G4THF0"/>
<accession>G4THF0</accession>
<name>G4THF0_SERID</name>
<gene>
    <name evidence="2" type="ORF">PIIN_04683</name>
</gene>
<feature type="region of interest" description="Disordered" evidence="1">
    <location>
        <begin position="90"/>
        <end position="144"/>
    </location>
</feature>
<protein>
    <submittedName>
        <fullName evidence="2">Uncharacterized protein</fullName>
    </submittedName>
</protein>
<feature type="region of interest" description="Disordered" evidence="1">
    <location>
        <begin position="162"/>
        <end position="197"/>
    </location>
</feature>
<comment type="caution">
    <text evidence="2">The sequence shown here is derived from an EMBL/GenBank/DDBJ whole genome shotgun (WGS) entry which is preliminary data.</text>
</comment>
<dbReference type="Proteomes" id="UP000007148">
    <property type="component" value="Unassembled WGS sequence"/>
</dbReference>
<keyword evidence="3" id="KW-1185">Reference proteome</keyword>
<evidence type="ECO:0000256" key="1">
    <source>
        <dbReference type="SAM" id="MobiDB-lite"/>
    </source>
</evidence>
<reference evidence="2 3" key="1">
    <citation type="journal article" date="2011" name="PLoS Pathog.">
        <title>Endophytic Life Strategies Decoded by Genome and Transcriptome Analyses of the Mutualistic Root Symbiont Piriformospora indica.</title>
        <authorList>
            <person name="Zuccaro A."/>
            <person name="Lahrmann U."/>
            <person name="Guldener U."/>
            <person name="Langen G."/>
            <person name="Pfiffi S."/>
            <person name="Biedenkopf D."/>
            <person name="Wong P."/>
            <person name="Samans B."/>
            <person name="Grimm C."/>
            <person name="Basiewicz M."/>
            <person name="Murat C."/>
            <person name="Martin F."/>
            <person name="Kogel K.H."/>
        </authorList>
    </citation>
    <scope>NUCLEOTIDE SEQUENCE [LARGE SCALE GENOMIC DNA]</scope>
    <source>
        <strain evidence="2 3">DSM 11827</strain>
    </source>
</reference>
<evidence type="ECO:0000313" key="3">
    <source>
        <dbReference type="Proteomes" id="UP000007148"/>
    </source>
</evidence>
<dbReference type="InParanoid" id="G4THF0"/>